<proteinExistence type="predicted"/>
<dbReference type="Proteomes" id="UP001226389">
    <property type="component" value="Unassembled WGS sequence"/>
</dbReference>
<protein>
    <submittedName>
        <fullName evidence="2">Uncharacterized protein</fullName>
    </submittedName>
</protein>
<dbReference type="EMBL" id="JAUSSY010000003">
    <property type="protein sequence ID" value="MDQ0117683.1"/>
    <property type="molecule type" value="Genomic_DNA"/>
</dbReference>
<gene>
    <name evidence="2" type="ORF">J2T22_000856</name>
</gene>
<organism evidence="2 3">
    <name type="scientific">Pseudarthrobacter defluvii</name>
    <dbReference type="NCBI Taxonomy" id="410837"/>
    <lineage>
        <taxon>Bacteria</taxon>
        <taxon>Bacillati</taxon>
        <taxon>Actinomycetota</taxon>
        <taxon>Actinomycetes</taxon>
        <taxon>Micrococcales</taxon>
        <taxon>Micrococcaceae</taxon>
        <taxon>Pseudarthrobacter</taxon>
    </lineage>
</organism>
<keyword evidence="3" id="KW-1185">Reference proteome</keyword>
<evidence type="ECO:0000256" key="1">
    <source>
        <dbReference type="SAM" id="Phobius"/>
    </source>
</evidence>
<keyword evidence="1" id="KW-0812">Transmembrane</keyword>
<feature type="transmembrane region" description="Helical" evidence="1">
    <location>
        <begin position="65"/>
        <end position="87"/>
    </location>
</feature>
<keyword evidence="1" id="KW-0472">Membrane</keyword>
<feature type="transmembrane region" description="Helical" evidence="1">
    <location>
        <begin position="151"/>
        <end position="168"/>
    </location>
</feature>
<feature type="transmembrane region" description="Helical" evidence="1">
    <location>
        <begin position="124"/>
        <end position="144"/>
    </location>
</feature>
<reference evidence="2 3" key="1">
    <citation type="submission" date="2023-07" db="EMBL/GenBank/DDBJ databases">
        <title>Sorghum-associated microbial communities from plants grown in Nebraska, USA.</title>
        <authorList>
            <person name="Schachtman D."/>
        </authorList>
    </citation>
    <scope>NUCLEOTIDE SEQUENCE [LARGE SCALE GENOMIC DNA]</scope>
    <source>
        <strain evidence="2 3">DS994</strain>
    </source>
</reference>
<feature type="transmembrane region" description="Helical" evidence="1">
    <location>
        <begin position="94"/>
        <end position="112"/>
    </location>
</feature>
<feature type="transmembrane region" description="Helical" evidence="1">
    <location>
        <begin position="35"/>
        <end position="59"/>
    </location>
</feature>
<evidence type="ECO:0000313" key="3">
    <source>
        <dbReference type="Proteomes" id="UP001226389"/>
    </source>
</evidence>
<dbReference type="RefSeq" id="WP_307488529.1">
    <property type="nucleotide sequence ID" value="NZ_JAUSSY010000003.1"/>
</dbReference>
<comment type="caution">
    <text evidence="2">The sequence shown here is derived from an EMBL/GenBank/DDBJ whole genome shotgun (WGS) entry which is preliminary data.</text>
</comment>
<name>A0ABT9UFC2_9MICC</name>
<feature type="transmembrane region" description="Helical" evidence="1">
    <location>
        <begin position="174"/>
        <end position="197"/>
    </location>
</feature>
<keyword evidence="1" id="KW-1133">Transmembrane helix</keyword>
<feature type="transmembrane region" description="Helical" evidence="1">
    <location>
        <begin position="6"/>
        <end position="23"/>
    </location>
</feature>
<evidence type="ECO:0000313" key="2">
    <source>
        <dbReference type="EMBL" id="MDQ0117683.1"/>
    </source>
</evidence>
<accession>A0ABT9UFC2</accession>
<sequence>MSFPLILAFIAVVLAAAAGVLLVREKDPQRRARALVKMGAVVMTVFTAAAVAFIGGYAMDQPGGMTGLMMTLSWFAPMVVLAALAWFRPAGASPLLAALAVLLVAACVWFALDPATSRSLQDSNGPVVAIGVVALAFPAAVLGLKRSGPAGWLLCAIGTLPLLITVLGRSGPAASLAAASAVPLITGITYLVAARLARRDPAARNRLPASA</sequence>